<protein>
    <submittedName>
        <fullName evidence="1">Uncharacterized protein YndB with AHSA1/START domain</fullName>
    </submittedName>
</protein>
<evidence type="ECO:0000313" key="1">
    <source>
        <dbReference type="EMBL" id="MDR7332574.1"/>
    </source>
</evidence>
<sequence length="152" mass="17391">MPQLQTLKFEALIEAPVPLVYTAMIDPADYREWTRVFAEGSYYEGSWQQGERIRFLATPGDGMLSEIAENRPNEFISIRHLGMINNGVEDTTSDAVKAWAPAYENYRFVAVPQGTRVEVELQMTADWVDMMQKTWPQALLTLKTLCEARAKR</sequence>
<reference evidence="1 2" key="1">
    <citation type="submission" date="2023-07" db="EMBL/GenBank/DDBJ databases">
        <title>Sorghum-associated microbial communities from plants grown in Nebraska, USA.</title>
        <authorList>
            <person name="Schachtman D."/>
        </authorList>
    </citation>
    <scope>NUCLEOTIDE SEQUENCE [LARGE SCALE GENOMIC DNA]</scope>
    <source>
        <strain evidence="1 2">BE316</strain>
    </source>
</reference>
<name>A0ABU2A5X9_9BURK</name>
<accession>A0ABU2A5X9</accession>
<dbReference type="Gene3D" id="3.30.530.20">
    <property type="match status" value="1"/>
</dbReference>
<dbReference type="Proteomes" id="UP001180825">
    <property type="component" value="Unassembled WGS sequence"/>
</dbReference>
<keyword evidence="2" id="KW-1185">Reference proteome</keyword>
<dbReference type="RefSeq" id="WP_310327285.1">
    <property type="nucleotide sequence ID" value="NZ_JAVDXV010000003.1"/>
</dbReference>
<evidence type="ECO:0000313" key="2">
    <source>
        <dbReference type="Proteomes" id="UP001180825"/>
    </source>
</evidence>
<dbReference type="InterPro" id="IPR023393">
    <property type="entry name" value="START-like_dom_sf"/>
</dbReference>
<gene>
    <name evidence="1" type="ORF">J2X21_001707</name>
</gene>
<dbReference type="EMBL" id="JAVDXV010000003">
    <property type="protein sequence ID" value="MDR7332574.1"/>
    <property type="molecule type" value="Genomic_DNA"/>
</dbReference>
<organism evidence="1 2">
    <name type="scientific">Roseateles asaccharophilus</name>
    <dbReference type="NCBI Taxonomy" id="582607"/>
    <lineage>
        <taxon>Bacteria</taxon>
        <taxon>Pseudomonadati</taxon>
        <taxon>Pseudomonadota</taxon>
        <taxon>Betaproteobacteria</taxon>
        <taxon>Burkholderiales</taxon>
        <taxon>Sphaerotilaceae</taxon>
        <taxon>Roseateles</taxon>
    </lineage>
</organism>
<proteinExistence type="predicted"/>
<dbReference type="SUPFAM" id="SSF55961">
    <property type="entry name" value="Bet v1-like"/>
    <property type="match status" value="1"/>
</dbReference>
<comment type="caution">
    <text evidence="1">The sequence shown here is derived from an EMBL/GenBank/DDBJ whole genome shotgun (WGS) entry which is preliminary data.</text>
</comment>